<dbReference type="GO" id="GO:0005886">
    <property type="term" value="C:plasma membrane"/>
    <property type="evidence" value="ECO:0007669"/>
    <property type="project" value="TreeGrafter"/>
</dbReference>
<dbReference type="PANTHER" id="PTHR10502">
    <property type="entry name" value="ANNEXIN"/>
    <property type="match status" value="1"/>
</dbReference>
<evidence type="ECO:0000256" key="5">
    <source>
        <dbReference type="ARBA" id="ARBA00023302"/>
    </source>
</evidence>
<dbReference type="GO" id="GO:0005509">
    <property type="term" value="F:calcium ion binding"/>
    <property type="evidence" value="ECO:0007669"/>
    <property type="project" value="InterPro"/>
</dbReference>
<dbReference type="InterPro" id="IPR002392">
    <property type="entry name" value="ANX5"/>
</dbReference>
<dbReference type="GO" id="GO:0012506">
    <property type="term" value="C:vesicle membrane"/>
    <property type="evidence" value="ECO:0007669"/>
    <property type="project" value="TreeGrafter"/>
</dbReference>
<dbReference type="PROSITE" id="PS51897">
    <property type="entry name" value="ANNEXIN_2"/>
    <property type="match status" value="4"/>
</dbReference>
<organism evidence="7 8">
    <name type="scientific">Aldrovandia affinis</name>
    <dbReference type="NCBI Taxonomy" id="143900"/>
    <lineage>
        <taxon>Eukaryota</taxon>
        <taxon>Metazoa</taxon>
        <taxon>Chordata</taxon>
        <taxon>Craniata</taxon>
        <taxon>Vertebrata</taxon>
        <taxon>Euteleostomi</taxon>
        <taxon>Actinopterygii</taxon>
        <taxon>Neopterygii</taxon>
        <taxon>Teleostei</taxon>
        <taxon>Notacanthiformes</taxon>
        <taxon>Halosauridae</taxon>
        <taxon>Aldrovandia</taxon>
    </lineage>
</organism>
<comment type="similarity">
    <text evidence="1 6">Belongs to the annexin family.</text>
</comment>
<keyword evidence="2 6" id="KW-0677">Repeat</keyword>
<evidence type="ECO:0000256" key="1">
    <source>
        <dbReference type="ARBA" id="ARBA00007831"/>
    </source>
</evidence>
<proteinExistence type="inferred from homology"/>
<reference evidence="7" key="1">
    <citation type="journal article" date="2023" name="Science">
        <title>Genome structures resolve the early diversification of teleost fishes.</title>
        <authorList>
            <person name="Parey E."/>
            <person name="Louis A."/>
            <person name="Montfort J."/>
            <person name="Bouchez O."/>
            <person name="Roques C."/>
            <person name="Iampietro C."/>
            <person name="Lluch J."/>
            <person name="Castinel A."/>
            <person name="Donnadieu C."/>
            <person name="Desvignes T."/>
            <person name="Floi Bucao C."/>
            <person name="Jouanno E."/>
            <person name="Wen M."/>
            <person name="Mejri S."/>
            <person name="Dirks R."/>
            <person name="Jansen H."/>
            <person name="Henkel C."/>
            <person name="Chen W.J."/>
            <person name="Zahm M."/>
            <person name="Cabau C."/>
            <person name="Klopp C."/>
            <person name="Thompson A.W."/>
            <person name="Robinson-Rechavi M."/>
            <person name="Braasch I."/>
            <person name="Lecointre G."/>
            <person name="Bobe J."/>
            <person name="Postlethwait J.H."/>
            <person name="Berthelot C."/>
            <person name="Roest Crollius H."/>
            <person name="Guiguen Y."/>
        </authorList>
    </citation>
    <scope>NUCLEOTIDE SEQUENCE</scope>
    <source>
        <strain evidence="7">NC1722</strain>
    </source>
</reference>
<comment type="domain">
    <text evidence="6">A pair of annexin repeats may form one binding site for calcium and phospholipid.</text>
</comment>
<dbReference type="InterPro" id="IPR018502">
    <property type="entry name" value="Annexin_repeat"/>
</dbReference>
<dbReference type="Proteomes" id="UP001221898">
    <property type="component" value="Unassembled WGS sequence"/>
</dbReference>
<dbReference type="GO" id="GO:0005737">
    <property type="term" value="C:cytoplasm"/>
    <property type="evidence" value="ECO:0007669"/>
    <property type="project" value="TreeGrafter"/>
</dbReference>
<dbReference type="Gene3D" id="1.10.220.10">
    <property type="entry name" value="Annexin"/>
    <property type="match status" value="4"/>
</dbReference>
<dbReference type="FunFam" id="1.10.220.10:FF:000004">
    <property type="entry name" value="Annexin"/>
    <property type="match status" value="1"/>
</dbReference>
<protein>
    <recommendedName>
        <fullName evidence="6">Annexin</fullName>
    </recommendedName>
</protein>
<dbReference type="GO" id="GO:0001786">
    <property type="term" value="F:phosphatidylserine binding"/>
    <property type="evidence" value="ECO:0007669"/>
    <property type="project" value="TreeGrafter"/>
</dbReference>
<keyword evidence="3 6" id="KW-0106">Calcium</keyword>
<dbReference type="GO" id="GO:0050819">
    <property type="term" value="P:negative regulation of coagulation"/>
    <property type="evidence" value="ECO:0007669"/>
    <property type="project" value="InterPro"/>
</dbReference>
<dbReference type="PROSITE" id="PS00223">
    <property type="entry name" value="ANNEXIN_1"/>
    <property type="match status" value="2"/>
</dbReference>
<evidence type="ECO:0000256" key="6">
    <source>
        <dbReference type="RuleBase" id="RU003540"/>
    </source>
</evidence>
<dbReference type="AlphaFoldDB" id="A0AAD7RIL8"/>
<sequence>MATRGSVKPSSNFNANEDAEILYKAMKGMGTDEDSILGLLTTCSNGQRQQIKAAYKTLHGKDLVDDLKGELGGTFETLIVGLMTPPIAYDVSELRNAIKGAGTEEKVLIEILASRTAQQVKDIISGYKQEYDDDLEEDITGDTSGHFKRMMVVLLQASRQQGVDEGKVESDAQELFAAGEKKYGTDEDKFITILGNRSAAHLRRVFEAYMKLSGFEIEESIQRETGGSLKDLLLAVVKCARSVPAYFAESLHYAMKGGGTDDSTLIRIMVSRCEVDMLDIRVQYRKMFATSLHYSIQHDTSGDFRKTLLLLCGGDDA</sequence>
<dbReference type="InterPro" id="IPR001464">
    <property type="entry name" value="Annexin"/>
</dbReference>
<dbReference type="InterPro" id="IPR018252">
    <property type="entry name" value="Annexin_repeat_CS"/>
</dbReference>
<evidence type="ECO:0000256" key="2">
    <source>
        <dbReference type="ARBA" id="ARBA00022737"/>
    </source>
</evidence>
<dbReference type="PRINTS" id="PR00196">
    <property type="entry name" value="ANNEXIN"/>
</dbReference>
<dbReference type="SUPFAM" id="SSF47874">
    <property type="entry name" value="Annexin"/>
    <property type="match status" value="1"/>
</dbReference>
<accession>A0AAD7RIL8</accession>
<evidence type="ECO:0000256" key="3">
    <source>
        <dbReference type="ARBA" id="ARBA00022837"/>
    </source>
</evidence>
<evidence type="ECO:0000313" key="8">
    <source>
        <dbReference type="Proteomes" id="UP001221898"/>
    </source>
</evidence>
<dbReference type="SMART" id="SM00335">
    <property type="entry name" value="ANX"/>
    <property type="match status" value="4"/>
</dbReference>
<evidence type="ECO:0000313" key="7">
    <source>
        <dbReference type="EMBL" id="KAJ8384864.1"/>
    </source>
</evidence>
<dbReference type="FunFam" id="1.10.220.10:FF:000022">
    <property type="entry name" value="Annexin A5"/>
    <property type="match status" value="1"/>
</dbReference>
<dbReference type="PRINTS" id="PR00201">
    <property type="entry name" value="ANNEXINV"/>
</dbReference>
<dbReference type="FunFam" id="1.10.220.10:FF:000003">
    <property type="entry name" value="Annexin"/>
    <property type="match status" value="1"/>
</dbReference>
<dbReference type="PANTHER" id="PTHR10502:SF26">
    <property type="entry name" value="ANNEXIN A5"/>
    <property type="match status" value="1"/>
</dbReference>
<gene>
    <name evidence="7" type="ORF">AAFF_G00197740</name>
</gene>
<evidence type="ECO:0000256" key="4">
    <source>
        <dbReference type="ARBA" id="ARBA00023216"/>
    </source>
</evidence>
<keyword evidence="4 6" id="KW-0041">Annexin</keyword>
<dbReference type="EMBL" id="JAINUG010000263">
    <property type="protein sequence ID" value="KAJ8384864.1"/>
    <property type="molecule type" value="Genomic_DNA"/>
</dbReference>
<dbReference type="InterPro" id="IPR037104">
    <property type="entry name" value="Annexin_sf"/>
</dbReference>
<keyword evidence="8" id="KW-1185">Reference proteome</keyword>
<name>A0AAD7RIL8_9TELE</name>
<comment type="caution">
    <text evidence="7">The sequence shown here is derived from an EMBL/GenBank/DDBJ whole genome shotgun (WGS) entry which is preliminary data.</text>
</comment>
<dbReference type="FunFam" id="1.10.220.10:FF:000002">
    <property type="entry name" value="Annexin"/>
    <property type="match status" value="1"/>
</dbReference>
<dbReference type="Pfam" id="PF00191">
    <property type="entry name" value="Annexin"/>
    <property type="match status" value="4"/>
</dbReference>
<dbReference type="GO" id="GO:0005544">
    <property type="term" value="F:calcium-dependent phospholipid binding"/>
    <property type="evidence" value="ECO:0007669"/>
    <property type="project" value="UniProtKB-KW"/>
</dbReference>
<dbReference type="GO" id="GO:0005634">
    <property type="term" value="C:nucleus"/>
    <property type="evidence" value="ECO:0007669"/>
    <property type="project" value="TreeGrafter"/>
</dbReference>
<keyword evidence="5 6" id="KW-0111">Calcium/phospholipid-binding</keyword>